<evidence type="ECO:0000313" key="13">
    <source>
        <dbReference type="EnsemblPlants" id="ONIVA07G24650.2"/>
    </source>
</evidence>
<evidence type="ECO:0000256" key="3">
    <source>
        <dbReference type="ARBA" id="ARBA00022630"/>
    </source>
</evidence>
<keyword evidence="7 10" id="KW-0560">Oxidoreductase</keyword>
<dbReference type="NCBIfam" id="TIGR01292">
    <property type="entry name" value="TRX_reduct"/>
    <property type="match status" value="1"/>
</dbReference>
<dbReference type="PRINTS" id="PR00368">
    <property type="entry name" value="FADPNR"/>
</dbReference>
<organism evidence="13">
    <name type="scientific">Oryza nivara</name>
    <name type="common">Indian wild rice</name>
    <name type="synonym">Oryza sativa f. spontanea</name>
    <dbReference type="NCBI Taxonomy" id="4536"/>
    <lineage>
        <taxon>Eukaryota</taxon>
        <taxon>Viridiplantae</taxon>
        <taxon>Streptophyta</taxon>
        <taxon>Embryophyta</taxon>
        <taxon>Tracheophyta</taxon>
        <taxon>Spermatophyta</taxon>
        <taxon>Magnoliopsida</taxon>
        <taxon>Liliopsida</taxon>
        <taxon>Poales</taxon>
        <taxon>Poaceae</taxon>
        <taxon>BOP clade</taxon>
        <taxon>Oryzoideae</taxon>
        <taxon>Oryzeae</taxon>
        <taxon>Oryzinae</taxon>
        <taxon>Oryza</taxon>
    </lineage>
</organism>
<evidence type="ECO:0000256" key="1">
    <source>
        <dbReference type="ARBA" id="ARBA00009333"/>
    </source>
</evidence>
<dbReference type="InterPro" id="IPR036444">
    <property type="entry name" value="PLipase_A2_dom_sf"/>
</dbReference>
<dbReference type="GO" id="GO:0004791">
    <property type="term" value="F:thioredoxin-disulfide reductase (NADPH) activity"/>
    <property type="evidence" value="ECO:0007669"/>
    <property type="project" value="UniProtKB-EC"/>
</dbReference>
<dbReference type="PROSITE" id="PS00573">
    <property type="entry name" value="PYRIDINE_REDOX_2"/>
    <property type="match status" value="1"/>
</dbReference>
<evidence type="ECO:0000256" key="9">
    <source>
        <dbReference type="ARBA" id="ARBA00023284"/>
    </source>
</evidence>
<dbReference type="InterPro" id="IPR008255">
    <property type="entry name" value="Pyr_nucl-diS_OxRdtase_2_AS"/>
</dbReference>
<dbReference type="STRING" id="4536.A0A0E0I552"/>
<keyword evidence="2" id="KW-0813">Transport</keyword>
<feature type="compositionally biased region" description="Low complexity" evidence="11">
    <location>
        <begin position="634"/>
        <end position="649"/>
    </location>
</feature>
<feature type="region of interest" description="Disordered" evidence="11">
    <location>
        <begin position="585"/>
        <end position="729"/>
    </location>
</feature>
<keyword evidence="5 10" id="KW-0521">NADP</keyword>
<dbReference type="Pfam" id="PF00085">
    <property type="entry name" value="Thioredoxin"/>
    <property type="match status" value="1"/>
</dbReference>
<protein>
    <recommendedName>
        <fullName evidence="10">Thioredoxin reductase</fullName>
        <ecNumber evidence="10">1.8.1.9</ecNumber>
    </recommendedName>
</protein>
<comment type="cofactor">
    <cofactor evidence="10">
        <name>FAD</name>
        <dbReference type="ChEBI" id="CHEBI:57692"/>
    </cofactor>
    <text evidence="10">Binds 1 FAD per subunit.</text>
</comment>
<dbReference type="eggNOG" id="KOG0404">
    <property type="taxonomic scope" value="Eukaryota"/>
</dbReference>
<dbReference type="Gene3D" id="1.20.90.10">
    <property type="entry name" value="Phospholipase A2 domain"/>
    <property type="match status" value="1"/>
</dbReference>
<dbReference type="EnsemblPlants" id="ONIVA07G24650.2">
    <property type="protein sequence ID" value="ONIVA07G24650.2"/>
    <property type="gene ID" value="ONIVA07G24650"/>
</dbReference>
<dbReference type="Gene3D" id="3.40.30.10">
    <property type="entry name" value="Glutaredoxin"/>
    <property type="match status" value="1"/>
</dbReference>
<name>A0A0E0I552_ORYNI</name>
<proteinExistence type="inferred from homology"/>
<dbReference type="SUPFAM" id="SSF52833">
    <property type="entry name" value="Thioredoxin-like"/>
    <property type="match status" value="1"/>
</dbReference>
<dbReference type="PANTHER" id="PTHR48105">
    <property type="entry name" value="THIOREDOXIN REDUCTASE 1-RELATED-RELATED"/>
    <property type="match status" value="1"/>
</dbReference>
<dbReference type="SUPFAM" id="SSF48619">
    <property type="entry name" value="Phospholipase A2, PLA2"/>
    <property type="match status" value="1"/>
</dbReference>
<keyword evidence="6" id="KW-0249">Electron transport</keyword>
<dbReference type="Proteomes" id="UP000006591">
    <property type="component" value="Chromosome 7"/>
</dbReference>
<keyword evidence="8" id="KW-1015">Disulfide bond</keyword>
<feature type="region of interest" description="Disordered" evidence="11">
    <location>
        <begin position="744"/>
        <end position="766"/>
    </location>
</feature>
<dbReference type="SUPFAM" id="SSF51905">
    <property type="entry name" value="FAD/NAD(P)-binding domain"/>
    <property type="match status" value="1"/>
</dbReference>
<dbReference type="Gene3D" id="3.50.50.60">
    <property type="entry name" value="FAD/NAD(P)-binding domain"/>
    <property type="match status" value="2"/>
</dbReference>
<dbReference type="PROSITE" id="PS51352">
    <property type="entry name" value="THIOREDOXIN_2"/>
    <property type="match status" value="1"/>
</dbReference>
<evidence type="ECO:0000256" key="6">
    <source>
        <dbReference type="ARBA" id="ARBA00022982"/>
    </source>
</evidence>
<evidence type="ECO:0000256" key="7">
    <source>
        <dbReference type="ARBA" id="ARBA00023002"/>
    </source>
</evidence>
<evidence type="ECO:0000256" key="8">
    <source>
        <dbReference type="ARBA" id="ARBA00023157"/>
    </source>
</evidence>
<feature type="compositionally biased region" description="Pro residues" evidence="11">
    <location>
        <begin position="650"/>
        <end position="678"/>
    </location>
</feature>
<evidence type="ECO:0000256" key="5">
    <source>
        <dbReference type="ARBA" id="ARBA00022857"/>
    </source>
</evidence>
<comment type="similarity">
    <text evidence="1">Belongs to the class-II pyridine nucleotide-disulfide oxidoreductase family.</text>
</comment>
<dbReference type="AlphaFoldDB" id="A0A0E0I552"/>
<dbReference type="GO" id="GO:0005737">
    <property type="term" value="C:cytoplasm"/>
    <property type="evidence" value="ECO:0007669"/>
    <property type="project" value="InterPro"/>
</dbReference>
<feature type="region of interest" description="Disordered" evidence="11">
    <location>
        <begin position="1"/>
        <end position="45"/>
    </location>
</feature>
<keyword evidence="3 10" id="KW-0285">Flavoprotein</keyword>
<dbReference type="GO" id="GO:0019430">
    <property type="term" value="P:removal of superoxide radicals"/>
    <property type="evidence" value="ECO:0007669"/>
    <property type="project" value="InterPro"/>
</dbReference>
<dbReference type="InterPro" id="IPR036188">
    <property type="entry name" value="FAD/NAD-bd_sf"/>
</dbReference>
<dbReference type="GO" id="GO:0004623">
    <property type="term" value="F:phospholipase A2 activity"/>
    <property type="evidence" value="ECO:0007669"/>
    <property type="project" value="InterPro"/>
</dbReference>
<dbReference type="InterPro" id="IPR005982">
    <property type="entry name" value="Thioredox_Rdtase"/>
</dbReference>
<comment type="catalytic activity">
    <reaction evidence="10">
        <text>[thioredoxin]-dithiol + NADP(+) = [thioredoxin]-disulfide + NADPH + H(+)</text>
        <dbReference type="Rhea" id="RHEA:20345"/>
        <dbReference type="Rhea" id="RHEA-COMP:10698"/>
        <dbReference type="Rhea" id="RHEA-COMP:10700"/>
        <dbReference type="ChEBI" id="CHEBI:15378"/>
        <dbReference type="ChEBI" id="CHEBI:29950"/>
        <dbReference type="ChEBI" id="CHEBI:50058"/>
        <dbReference type="ChEBI" id="CHEBI:57783"/>
        <dbReference type="ChEBI" id="CHEBI:58349"/>
        <dbReference type="EC" id="1.8.1.9"/>
    </reaction>
</comment>
<evidence type="ECO:0000259" key="12">
    <source>
        <dbReference type="PROSITE" id="PS51352"/>
    </source>
</evidence>
<feature type="region of interest" description="Disordered" evidence="11">
    <location>
        <begin position="778"/>
        <end position="804"/>
    </location>
</feature>
<dbReference type="InterPro" id="IPR050097">
    <property type="entry name" value="Ferredoxin-NADP_redctase_2"/>
</dbReference>
<dbReference type="GO" id="GO:0006644">
    <property type="term" value="P:phospholipid metabolic process"/>
    <property type="evidence" value="ECO:0007669"/>
    <property type="project" value="InterPro"/>
</dbReference>
<dbReference type="HOGENOM" id="CLU_012753_0_0_1"/>
<keyword evidence="4 10" id="KW-0274">FAD</keyword>
<dbReference type="Gramene" id="ONIVA07G24650.2">
    <property type="protein sequence ID" value="ONIVA07G24650.2"/>
    <property type="gene ID" value="ONIVA07G24650"/>
</dbReference>
<dbReference type="InterPro" id="IPR036249">
    <property type="entry name" value="Thioredoxin-like_sf"/>
</dbReference>
<dbReference type="InterPro" id="IPR023753">
    <property type="entry name" value="FAD/NAD-binding_dom"/>
</dbReference>
<feature type="compositionally biased region" description="Basic and acidic residues" evidence="11">
    <location>
        <begin position="695"/>
        <end position="706"/>
    </location>
</feature>
<feature type="compositionally biased region" description="Polar residues" evidence="11">
    <location>
        <begin position="1"/>
        <end position="12"/>
    </location>
</feature>
<dbReference type="FunFam" id="3.50.50.60:FF:000064">
    <property type="entry name" value="Thioredoxin reductase"/>
    <property type="match status" value="1"/>
</dbReference>
<evidence type="ECO:0000256" key="11">
    <source>
        <dbReference type="SAM" id="MobiDB-lite"/>
    </source>
</evidence>
<dbReference type="GO" id="GO:0050482">
    <property type="term" value="P:arachidonate secretion"/>
    <property type="evidence" value="ECO:0007669"/>
    <property type="project" value="InterPro"/>
</dbReference>
<dbReference type="Pfam" id="PF07992">
    <property type="entry name" value="Pyr_redox_2"/>
    <property type="match status" value="1"/>
</dbReference>
<sequence length="975" mass="106226">MRQVDESSTPEGTTVRWGHNQRVGNGRTNHLSPSRDTAPRSHARYPPPIHAPILSCLLYSTPSASPLLPPSLAMAVTRLAVAAALSAAPPSSRRRRAFFHHSCRPLPSSAVAAKALRASAAPAVDEEAPASPPPSDLGKGVENLVIIGSGPAGYTAAIYAARANLKPVVFEGYQVGGVPGGQLMTTTEVENFPGFPDGVTGPDLMDKMRKQAERWGAELHQEDVEFVNVKSRPFVIRSSDREVKCHSVIIATGAAAKRLRLPREDEFWSRGISACAICDGASPLFKGQVLAVVGGGDTATEEAIYLTKYARHVHLLVRKDQLRASKAMQDRVLSNPNITVHFNTEAVDVVSNPKGQMSGIQLKRTDTGEESVLEVKGLFYGIGHTPNSQLLQGQIDLDDAGYILVEEGTAKTSVDGVFAAGDVQDHEWRQAVTAAGSGCVAALSVERYLVANDLLVEFHQPVREEKEKEITDRDVEMGFDISHTKHRGQYALRKVYHESPRLVCVLYTSPTCGPCRTLKPILSKVIDEYNEHVHFVEIDIEEDPEIAEAAGIMGTPCVQFFKNKEMLRAGRTLRRTPRFSSLISSFRADRPADSAAAAPNRQPKTSGARQKQSQIHNSQLTSARRQAKDETRRVTPPRVTLPPRRGLLQNPPPPPFYPHPKPANHPPAQSPPQITPPRPTRHRGTPRHATATAAARRDANPEKTGAKESAAAMEAAASPSPPPSRASPLRLNPAAFLLRTTTTTTVQPTTSADAPPPPPPTRQTAGVDRLISFLSSLIPRRGQRAKQPTSPPPTAAAAAMRRAAEREAEAERQLVGCAVPLFRPYVAQLPWHGGARAWLSRMFPRYGHYCGPNWSSGKEAGSVLWDRRPADHLDFCCYCHDMAYDTHDQAQLLRADLAFLRCLQSSRQTPARDGIAAAAIYRSMCIFGLKTILIPYRTNLVRLQTGPNYADAFADFVKRVASSSGRPTGSDKQRM</sequence>
<accession>A0A0E0I552</accession>
<dbReference type="PRINTS" id="PR00469">
    <property type="entry name" value="PNDRDTASEII"/>
</dbReference>
<keyword evidence="14" id="KW-1185">Reference proteome</keyword>
<evidence type="ECO:0000256" key="10">
    <source>
        <dbReference type="RuleBase" id="RU003881"/>
    </source>
</evidence>
<evidence type="ECO:0000313" key="14">
    <source>
        <dbReference type="Proteomes" id="UP000006591"/>
    </source>
</evidence>
<dbReference type="EC" id="1.8.1.9" evidence="10"/>
<feature type="compositionally biased region" description="Polar residues" evidence="11">
    <location>
        <begin position="602"/>
        <end position="624"/>
    </location>
</feature>
<reference evidence="13" key="1">
    <citation type="submission" date="2015-04" db="UniProtKB">
        <authorList>
            <consortium name="EnsemblPlants"/>
        </authorList>
    </citation>
    <scope>IDENTIFICATION</scope>
    <source>
        <strain evidence="13">SL10</strain>
    </source>
</reference>
<evidence type="ECO:0000256" key="4">
    <source>
        <dbReference type="ARBA" id="ARBA00022827"/>
    </source>
</evidence>
<feature type="compositionally biased region" description="Polar residues" evidence="11">
    <location>
        <begin position="22"/>
        <end position="35"/>
    </location>
</feature>
<feature type="compositionally biased region" description="Low complexity" evidence="11">
    <location>
        <begin position="709"/>
        <end position="718"/>
    </location>
</feature>
<feature type="domain" description="Thioredoxin" evidence="12">
    <location>
        <begin position="449"/>
        <end position="604"/>
    </location>
</feature>
<keyword evidence="9 10" id="KW-0676">Redox-active center</keyword>
<dbReference type="InterPro" id="IPR013766">
    <property type="entry name" value="Thioredoxin_domain"/>
</dbReference>
<reference evidence="13" key="2">
    <citation type="submission" date="2018-04" db="EMBL/GenBank/DDBJ databases">
        <title>OnivRS2 (Oryza nivara Reference Sequence Version 2).</title>
        <authorList>
            <person name="Zhang J."/>
            <person name="Kudrna D."/>
            <person name="Lee S."/>
            <person name="Talag J."/>
            <person name="Rajasekar S."/>
            <person name="Welchert J."/>
            <person name="Hsing Y.-I."/>
            <person name="Wing R.A."/>
        </authorList>
    </citation>
    <scope>NUCLEOTIDE SEQUENCE [LARGE SCALE GENOMIC DNA]</scope>
    <source>
        <strain evidence="13">SL10</strain>
    </source>
</reference>
<evidence type="ECO:0000256" key="2">
    <source>
        <dbReference type="ARBA" id="ARBA00022448"/>
    </source>
</evidence>
<dbReference type="eggNOG" id="KOG0907">
    <property type="taxonomic scope" value="Eukaryota"/>
</dbReference>